<dbReference type="EMBL" id="JARKHS020029113">
    <property type="protein sequence ID" value="KAK8763657.1"/>
    <property type="molecule type" value="Genomic_DNA"/>
</dbReference>
<dbReference type="Proteomes" id="UP001321473">
    <property type="component" value="Unassembled WGS sequence"/>
</dbReference>
<keyword evidence="3" id="KW-1185">Reference proteome</keyword>
<feature type="region of interest" description="Disordered" evidence="1">
    <location>
        <begin position="1"/>
        <end position="32"/>
    </location>
</feature>
<organism evidence="2 3">
    <name type="scientific">Amblyomma americanum</name>
    <name type="common">Lone star tick</name>
    <dbReference type="NCBI Taxonomy" id="6943"/>
    <lineage>
        <taxon>Eukaryota</taxon>
        <taxon>Metazoa</taxon>
        <taxon>Ecdysozoa</taxon>
        <taxon>Arthropoda</taxon>
        <taxon>Chelicerata</taxon>
        <taxon>Arachnida</taxon>
        <taxon>Acari</taxon>
        <taxon>Parasitiformes</taxon>
        <taxon>Ixodida</taxon>
        <taxon>Ixodoidea</taxon>
        <taxon>Ixodidae</taxon>
        <taxon>Amblyomminae</taxon>
        <taxon>Amblyomma</taxon>
    </lineage>
</organism>
<evidence type="ECO:0000313" key="3">
    <source>
        <dbReference type="Proteomes" id="UP001321473"/>
    </source>
</evidence>
<protein>
    <submittedName>
        <fullName evidence="2">Uncharacterized protein</fullName>
    </submittedName>
</protein>
<reference evidence="2 3" key="1">
    <citation type="journal article" date="2023" name="Arcadia Sci">
        <title>De novo assembly of a long-read Amblyomma americanum tick genome.</title>
        <authorList>
            <person name="Chou S."/>
            <person name="Poskanzer K.E."/>
            <person name="Rollins M."/>
            <person name="Thuy-Boun P.S."/>
        </authorList>
    </citation>
    <scope>NUCLEOTIDE SEQUENCE [LARGE SCALE GENOMIC DNA]</scope>
    <source>
        <strain evidence="2">F_SG_1</strain>
        <tissue evidence="2">Salivary glands</tissue>
    </source>
</reference>
<name>A0AAQ4DMG7_AMBAM</name>
<accession>A0AAQ4DMG7</accession>
<dbReference type="AlphaFoldDB" id="A0AAQ4DMG7"/>
<evidence type="ECO:0000256" key="1">
    <source>
        <dbReference type="SAM" id="MobiDB-lite"/>
    </source>
</evidence>
<evidence type="ECO:0000313" key="2">
    <source>
        <dbReference type="EMBL" id="KAK8763657.1"/>
    </source>
</evidence>
<sequence>MCIGEAPGSLNEAQADDEQHLFPGGVGQDSKKGPQVVRVVDIDWSADSDARIPPRAFGHGTKPSVLMRTGHYGFSQLTDAAVRHPVSLAVLFEMTEDAGLKLS</sequence>
<proteinExistence type="predicted"/>
<gene>
    <name evidence="2" type="ORF">V5799_033733</name>
</gene>
<comment type="caution">
    <text evidence="2">The sequence shown here is derived from an EMBL/GenBank/DDBJ whole genome shotgun (WGS) entry which is preliminary data.</text>
</comment>